<dbReference type="AlphaFoldDB" id="A0A4P6ZI27"/>
<evidence type="ECO:0000259" key="2">
    <source>
        <dbReference type="Pfam" id="PF13568"/>
    </source>
</evidence>
<feature type="signal peptide" evidence="1">
    <location>
        <begin position="1"/>
        <end position="18"/>
    </location>
</feature>
<dbReference type="KEGG" id="csal:NBC122_02668"/>
<reference evidence="3 4" key="1">
    <citation type="submission" date="2019-03" db="EMBL/GenBank/DDBJ databases">
        <authorList>
            <person name="Kim H."/>
            <person name="Yu S.-M."/>
        </authorList>
    </citation>
    <scope>NUCLEOTIDE SEQUENCE [LARGE SCALE GENOMIC DNA]</scope>
    <source>
        <strain evidence="3 4">NBC122</strain>
    </source>
</reference>
<keyword evidence="4" id="KW-1185">Reference proteome</keyword>
<proteinExistence type="predicted"/>
<dbReference type="RefSeq" id="WP_133440810.1">
    <property type="nucleotide sequence ID" value="NZ_CP037954.1"/>
</dbReference>
<feature type="domain" description="Outer membrane protein beta-barrel" evidence="2">
    <location>
        <begin position="17"/>
        <end position="177"/>
    </location>
</feature>
<dbReference type="Pfam" id="PF13568">
    <property type="entry name" value="OMP_b-brl_2"/>
    <property type="match status" value="1"/>
</dbReference>
<protein>
    <recommendedName>
        <fullName evidence="2">Outer membrane protein beta-barrel domain-containing protein</fullName>
    </recommendedName>
</protein>
<evidence type="ECO:0000256" key="1">
    <source>
        <dbReference type="SAM" id="SignalP"/>
    </source>
</evidence>
<keyword evidence="1" id="KW-0732">Signal</keyword>
<dbReference type="InterPro" id="IPR011250">
    <property type="entry name" value="OMP/PagP_B-barrel"/>
</dbReference>
<dbReference type="Gene3D" id="2.40.160.20">
    <property type="match status" value="1"/>
</dbReference>
<dbReference type="SUPFAM" id="SSF56925">
    <property type="entry name" value="OMPA-like"/>
    <property type="match status" value="1"/>
</dbReference>
<sequence>MKKLVLSAAIAISSLTFAQQFGIKAGMNVSSLSTEEGLSDQGSKIGFNAGVFMNAPLAENFSIQPELLYSQMGEKYNQTISGTTYARSKHLDYVTLPVMFQYNATPSFYLEAGPEFGLLVSAKNKFTNESANTTIGESANYKDDLNAFNFGVGLGAGYYFTPNVGLTARYVAGVTDIAKERPSGSSAVRNNVFQVGLAYKF</sequence>
<accession>A0A4P6ZI27</accession>
<dbReference type="Proteomes" id="UP000294419">
    <property type="component" value="Chromosome"/>
</dbReference>
<dbReference type="InterPro" id="IPR025665">
    <property type="entry name" value="Beta-barrel_OMP_2"/>
</dbReference>
<organism evidence="3 4">
    <name type="scientific">Chryseobacterium salivictor</name>
    <dbReference type="NCBI Taxonomy" id="2547600"/>
    <lineage>
        <taxon>Bacteria</taxon>
        <taxon>Pseudomonadati</taxon>
        <taxon>Bacteroidota</taxon>
        <taxon>Flavobacteriia</taxon>
        <taxon>Flavobacteriales</taxon>
        <taxon>Weeksellaceae</taxon>
        <taxon>Chryseobacterium group</taxon>
        <taxon>Chryseobacterium</taxon>
    </lineage>
</organism>
<dbReference type="EMBL" id="CP037954">
    <property type="protein sequence ID" value="QBO59470.1"/>
    <property type="molecule type" value="Genomic_DNA"/>
</dbReference>
<dbReference type="OrthoDB" id="947434at2"/>
<feature type="chain" id="PRO_5020402834" description="Outer membrane protein beta-barrel domain-containing protein" evidence="1">
    <location>
        <begin position="19"/>
        <end position="201"/>
    </location>
</feature>
<name>A0A4P6ZI27_9FLAO</name>
<gene>
    <name evidence="3" type="ORF">NBC122_02668</name>
</gene>
<evidence type="ECO:0000313" key="3">
    <source>
        <dbReference type="EMBL" id="QBO59470.1"/>
    </source>
</evidence>
<evidence type="ECO:0000313" key="4">
    <source>
        <dbReference type="Proteomes" id="UP000294419"/>
    </source>
</evidence>